<organism evidence="1 2">
    <name type="scientific">Streptomyces griseorubiginosus</name>
    <dbReference type="NCBI Taxonomy" id="67304"/>
    <lineage>
        <taxon>Bacteria</taxon>
        <taxon>Bacillati</taxon>
        <taxon>Actinomycetota</taxon>
        <taxon>Actinomycetes</taxon>
        <taxon>Kitasatosporales</taxon>
        <taxon>Streptomycetaceae</taxon>
        <taxon>Streptomyces</taxon>
    </lineage>
</organism>
<protein>
    <submittedName>
        <fullName evidence="1">Uncharacterized protein</fullName>
    </submittedName>
</protein>
<gene>
    <name evidence="1" type="ORF">DWG14_00125</name>
</gene>
<dbReference type="InterPro" id="IPR045682">
    <property type="entry name" value="DUF6193"/>
</dbReference>
<name>A0AAI8PKI1_9ACTN</name>
<evidence type="ECO:0000313" key="2">
    <source>
        <dbReference type="Proteomes" id="UP000265765"/>
    </source>
</evidence>
<sequence>MDILGTAPDDPVAAKWQVVRDMDANLIDTALVEAAYANPALRALFPLVSHGSLQFSRCTRFPWSHDLPSIFPHGERHFRVRRLYEPNGSGREQIGGPVTADEAVELVASHLPAGCGPAVDGTPDDLESLS</sequence>
<accession>A0AAI8PKI1</accession>
<dbReference type="AlphaFoldDB" id="A0AAI8PKI1"/>
<dbReference type="KEGG" id="sge:DWG14_00125"/>
<reference evidence="1 2" key="1">
    <citation type="submission" date="2018-09" db="EMBL/GenBank/DDBJ databases">
        <title>Production of Trimethoprim by Streptomyces sp. 3E-1.</title>
        <authorList>
            <person name="Kang H.J."/>
            <person name="Kim S.B."/>
        </authorList>
    </citation>
    <scope>NUCLEOTIDE SEQUENCE [LARGE SCALE GENOMIC DNA]</scope>
    <source>
        <strain evidence="1 2">3E-1</strain>
    </source>
</reference>
<dbReference type="EMBL" id="CP032427">
    <property type="protein sequence ID" value="AYC35917.1"/>
    <property type="molecule type" value="Genomic_DNA"/>
</dbReference>
<dbReference type="Proteomes" id="UP000265765">
    <property type="component" value="Chromosome"/>
</dbReference>
<evidence type="ECO:0000313" key="1">
    <source>
        <dbReference type="EMBL" id="AYC35917.1"/>
    </source>
</evidence>
<proteinExistence type="predicted"/>
<dbReference type="Pfam" id="PF19692">
    <property type="entry name" value="DUF6193"/>
    <property type="match status" value="1"/>
</dbReference>